<evidence type="ECO:0000313" key="2">
    <source>
        <dbReference type="Proteomes" id="UP000694888"/>
    </source>
</evidence>
<sequence>MLCVREVLQANQIHRTTPQKTWSTYVTGVRSQSDPETLVAKIHLLHGHDGSKQEMRNYSTFQDVTSDFCTEPSTSTACASTSEETNLVDEVTSVRELIDEEMNLQDSMEQSKKYTHEWRMIACVMDRIFFTLYISVNVIGLLTLFLQNYSS</sequence>
<accession>A0ABM1VTE0</accession>
<evidence type="ECO:0000256" key="1">
    <source>
        <dbReference type="SAM" id="Phobius"/>
    </source>
</evidence>
<gene>
    <name evidence="3" type="primary">LOC118477693</name>
</gene>
<dbReference type="RefSeq" id="XP_035825682.1">
    <property type="nucleotide sequence ID" value="XM_035969789.1"/>
</dbReference>
<organism evidence="2 3">
    <name type="scientific">Aplysia californica</name>
    <name type="common">California sea hare</name>
    <dbReference type="NCBI Taxonomy" id="6500"/>
    <lineage>
        <taxon>Eukaryota</taxon>
        <taxon>Metazoa</taxon>
        <taxon>Spiralia</taxon>
        <taxon>Lophotrochozoa</taxon>
        <taxon>Mollusca</taxon>
        <taxon>Gastropoda</taxon>
        <taxon>Heterobranchia</taxon>
        <taxon>Euthyneura</taxon>
        <taxon>Tectipleura</taxon>
        <taxon>Aplysiida</taxon>
        <taxon>Aplysioidea</taxon>
        <taxon>Aplysiidae</taxon>
        <taxon>Aplysia</taxon>
    </lineage>
</organism>
<protein>
    <submittedName>
        <fullName evidence="3">Uncharacterized protein LOC118477693</fullName>
    </submittedName>
</protein>
<keyword evidence="1" id="KW-0472">Membrane</keyword>
<feature type="transmembrane region" description="Helical" evidence="1">
    <location>
        <begin position="128"/>
        <end position="146"/>
    </location>
</feature>
<proteinExistence type="predicted"/>
<keyword evidence="2" id="KW-1185">Reference proteome</keyword>
<dbReference type="Gene3D" id="1.20.58.390">
    <property type="entry name" value="Neurotransmitter-gated ion-channel transmembrane domain"/>
    <property type="match status" value="1"/>
</dbReference>
<dbReference type="GeneID" id="118477693"/>
<evidence type="ECO:0000313" key="3">
    <source>
        <dbReference type="RefSeq" id="XP_035825682.1"/>
    </source>
</evidence>
<keyword evidence="1" id="KW-1133">Transmembrane helix</keyword>
<dbReference type="InterPro" id="IPR036719">
    <property type="entry name" value="Neuro-gated_channel_TM_sf"/>
</dbReference>
<dbReference type="Proteomes" id="UP000694888">
    <property type="component" value="Unplaced"/>
</dbReference>
<dbReference type="InterPro" id="IPR038050">
    <property type="entry name" value="Neuro_actylchol_rec"/>
</dbReference>
<name>A0ABM1VTE0_APLCA</name>
<keyword evidence="1" id="KW-0812">Transmembrane</keyword>
<reference evidence="3" key="1">
    <citation type="submission" date="2025-08" db="UniProtKB">
        <authorList>
            <consortium name="RefSeq"/>
        </authorList>
    </citation>
    <scope>IDENTIFICATION</scope>
</reference>
<dbReference type="SUPFAM" id="SSF90112">
    <property type="entry name" value="Neurotransmitter-gated ion-channel transmembrane pore"/>
    <property type="match status" value="1"/>
</dbReference>